<sequence length="129" mass="14510">MVENTFNDVSSTTPIYEGTVEQRTEESQKPIASVDEETPLSDSYNDHNQDYNNNHNRNNDDQNDLPTTTKSDVIGWCLYSWAAEPFVVSVVGTYIPLLLEQIARDNGVKLSDKISPNGQGISNDQKRRC</sequence>
<accession>A0ACB5TY05</accession>
<dbReference type="Proteomes" id="UP001165064">
    <property type="component" value="Unassembled WGS sequence"/>
</dbReference>
<keyword evidence="2" id="KW-1185">Reference proteome</keyword>
<evidence type="ECO:0000313" key="1">
    <source>
        <dbReference type="EMBL" id="GME97763.1"/>
    </source>
</evidence>
<protein>
    <submittedName>
        <fullName evidence="1">Unnamed protein product</fullName>
    </submittedName>
</protein>
<organism evidence="1 2">
    <name type="scientific">Ambrosiozyma monospora</name>
    <name type="common">Yeast</name>
    <name type="synonym">Endomycopsis monosporus</name>
    <dbReference type="NCBI Taxonomy" id="43982"/>
    <lineage>
        <taxon>Eukaryota</taxon>
        <taxon>Fungi</taxon>
        <taxon>Dikarya</taxon>
        <taxon>Ascomycota</taxon>
        <taxon>Saccharomycotina</taxon>
        <taxon>Pichiomycetes</taxon>
        <taxon>Pichiales</taxon>
        <taxon>Pichiaceae</taxon>
        <taxon>Ambrosiozyma</taxon>
    </lineage>
</organism>
<dbReference type="EMBL" id="BSXS01010237">
    <property type="protein sequence ID" value="GME97763.1"/>
    <property type="molecule type" value="Genomic_DNA"/>
</dbReference>
<gene>
    <name evidence="1" type="ORF">Amon02_001032000</name>
</gene>
<evidence type="ECO:0000313" key="2">
    <source>
        <dbReference type="Proteomes" id="UP001165064"/>
    </source>
</evidence>
<proteinExistence type="predicted"/>
<comment type="caution">
    <text evidence="1">The sequence shown here is derived from an EMBL/GenBank/DDBJ whole genome shotgun (WGS) entry which is preliminary data.</text>
</comment>
<name>A0ACB5TY05_AMBMO</name>
<reference evidence="1" key="1">
    <citation type="submission" date="2023-04" db="EMBL/GenBank/DDBJ databases">
        <title>Ambrosiozyma monospora NBRC 10751.</title>
        <authorList>
            <person name="Ichikawa N."/>
            <person name="Sato H."/>
            <person name="Tonouchi N."/>
        </authorList>
    </citation>
    <scope>NUCLEOTIDE SEQUENCE</scope>
    <source>
        <strain evidence="1">NBRC 10751</strain>
    </source>
</reference>